<protein>
    <submittedName>
        <fullName evidence="2">Uncharacterized protein</fullName>
    </submittedName>
</protein>
<proteinExistence type="predicted"/>
<name>A0A645DDS1_9ZZZZ</name>
<sequence>MGGTDDGNYHRFQRQRSCCAAPDAGQLLQIPGANTRHGGSELLLGVESVHELHPQKYGAEARDVGGRHSRDLQQRDDHVDMERGLRRHQCGQGLSDRQPHFTRQQHLERMECVDHADTVGQRRQL</sequence>
<dbReference type="AlphaFoldDB" id="A0A645DDS1"/>
<evidence type="ECO:0000313" key="2">
    <source>
        <dbReference type="EMBL" id="MPM87387.1"/>
    </source>
</evidence>
<accession>A0A645DDS1</accession>
<evidence type="ECO:0000256" key="1">
    <source>
        <dbReference type="SAM" id="MobiDB-lite"/>
    </source>
</evidence>
<organism evidence="2">
    <name type="scientific">bioreactor metagenome</name>
    <dbReference type="NCBI Taxonomy" id="1076179"/>
    <lineage>
        <taxon>unclassified sequences</taxon>
        <taxon>metagenomes</taxon>
        <taxon>ecological metagenomes</taxon>
    </lineage>
</organism>
<dbReference type="EMBL" id="VSSQ01035214">
    <property type="protein sequence ID" value="MPM87387.1"/>
    <property type="molecule type" value="Genomic_DNA"/>
</dbReference>
<comment type="caution">
    <text evidence="2">The sequence shown here is derived from an EMBL/GenBank/DDBJ whole genome shotgun (WGS) entry which is preliminary data.</text>
</comment>
<gene>
    <name evidence="2" type="ORF">SDC9_134483</name>
</gene>
<feature type="region of interest" description="Disordered" evidence="1">
    <location>
        <begin position="61"/>
        <end position="82"/>
    </location>
</feature>
<reference evidence="2" key="1">
    <citation type="submission" date="2019-08" db="EMBL/GenBank/DDBJ databases">
        <authorList>
            <person name="Kucharzyk K."/>
            <person name="Murdoch R.W."/>
            <person name="Higgins S."/>
            <person name="Loffler F."/>
        </authorList>
    </citation>
    <scope>NUCLEOTIDE SEQUENCE</scope>
</reference>